<comment type="caution">
    <text evidence="2">The sequence shown here is derived from an EMBL/GenBank/DDBJ whole genome shotgun (WGS) entry which is preliminary data.</text>
</comment>
<dbReference type="PANTHER" id="PTHR10887:SF341">
    <property type="entry name" value="NFX1-TYPE ZINC FINGER-CONTAINING PROTEIN 1"/>
    <property type="match status" value="1"/>
</dbReference>
<name>A0AAE0ZNH7_9GAST</name>
<dbReference type="InterPro" id="IPR041677">
    <property type="entry name" value="DNA2/NAM7_AAA_11"/>
</dbReference>
<dbReference type="GO" id="GO:0031048">
    <property type="term" value="P:regulatory ncRNA-mediated heterochromatin formation"/>
    <property type="evidence" value="ECO:0007669"/>
    <property type="project" value="TreeGrafter"/>
</dbReference>
<sequence>MSEEHIVYCRKAVNHPQYLLGGRSRLHYDLTTLMKDRWFFRIPDLIKTQWPSSDEMCLNNSQRKAAHLALTKRLAVIQSPPGTGKTYVGLKVVETISNNPIRGPFSCYGNNPILVACYTNHALDQFLGGFLEFCDGIIRIGEGNMPVEARAALYLKLVSDLISHFELEIEKLRSYAPYRVNRGKIDSYRLELEVCEREIVSDKWIKLVLTKEQFYMIQTFIGSTGTPNSVIKTWLLGSHKGLHDQLNDTERLLATVYESNSRVQDDFVPEDVKIDF</sequence>
<accession>A0AAE0ZNH7</accession>
<dbReference type="Pfam" id="PF13086">
    <property type="entry name" value="AAA_11"/>
    <property type="match status" value="1"/>
</dbReference>
<dbReference type="GO" id="GO:0004386">
    <property type="term" value="F:helicase activity"/>
    <property type="evidence" value="ECO:0007669"/>
    <property type="project" value="InterPro"/>
</dbReference>
<keyword evidence="3" id="KW-1185">Reference proteome</keyword>
<dbReference type="EMBL" id="JAWDGP010003624">
    <property type="protein sequence ID" value="KAK3772432.1"/>
    <property type="molecule type" value="Genomic_DNA"/>
</dbReference>
<protein>
    <recommendedName>
        <fullName evidence="1">DNA2/NAM7 helicase helicase domain-containing protein</fullName>
    </recommendedName>
</protein>
<dbReference type="Gene3D" id="3.40.50.300">
    <property type="entry name" value="P-loop containing nucleotide triphosphate hydrolases"/>
    <property type="match status" value="1"/>
</dbReference>
<evidence type="ECO:0000313" key="2">
    <source>
        <dbReference type="EMBL" id="KAK3772432.1"/>
    </source>
</evidence>
<feature type="domain" description="DNA2/NAM7 helicase helicase" evidence="1">
    <location>
        <begin position="58"/>
        <end position="144"/>
    </location>
</feature>
<dbReference type="PANTHER" id="PTHR10887">
    <property type="entry name" value="DNA2/NAM7 HELICASE FAMILY"/>
    <property type="match status" value="1"/>
</dbReference>
<evidence type="ECO:0000259" key="1">
    <source>
        <dbReference type="Pfam" id="PF13086"/>
    </source>
</evidence>
<dbReference type="AlphaFoldDB" id="A0AAE0ZNH7"/>
<dbReference type="SUPFAM" id="SSF52540">
    <property type="entry name" value="P-loop containing nucleoside triphosphate hydrolases"/>
    <property type="match status" value="1"/>
</dbReference>
<evidence type="ECO:0000313" key="3">
    <source>
        <dbReference type="Proteomes" id="UP001283361"/>
    </source>
</evidence>
<dbReference type="InterPro" id="IPR045055">
    <property type="entry name" value="DNA2/NAM7-like"/>
</dbReference>
<dbReference type="Proteomes" id="UP001283361">
    <property type="component" value="Unassembled WGS sequence"/>
</dbReference>
<organism evidence="2 3">
    <name type="scientific">Elysia crispata</name>
    <name type="common">lettuce slug</name>
    <dbReference type="NCBI Taxonomy" id="231223"/>
    <lineage>
        <taxon>Eukaryota</taxon>
        <taxon>Metazoa</taxon>
        <taxon>Spiralia</taxon>
        <taxon>Lophotrochozoa</taxon>
        <taxon>Mollusca</taxon>
        <taxon>Gastropoda</taxon>
        <taxon>Heterobranchia</taxon>
        <taxon>Euthyneura</taxon>
        <taxon>Panpulmonata</taxon>
        <taxon>Sacoglossa</taxon>
        <taxon>Placobranchoidea</taxon>
        <taxon>Plakobranchidae</taxon>
        <taxon>Elysia</taxon>
    </lineage>
</organism>
<dbReference type="InterPro" id="IPR027417">
    <property type="entry name" value="P-loop_NTPase"/>
</dbReference>
<reference evidence="2" key="1">
    <citation type="journal article" date="2023" name="G3 (Bethesda)">
        <title>A reference genome for the long-term kleptoplast-retaining sea slug Elysia crispata morphotype clarki.</title>
        <authorList>
            <person name="Eastman K.E."/>
            <person name="Pendleton A.L."/>
            <person name="Shaikh M.A."/>
            <person name="Suttiyut T."/>
            <person name="Ogas R."/>
            <person name="Tomko P."/>
            <person name="Gavelis G."/>
            <person name="Widhalm J.R."/>
            <person name="Wisecaver J.H."/>
        </authorList>
    </citation>
    <scope>NUCLEOTIDE SEQUENCE</scope>
    <source>
        <strain evidence="2">ECLA1</strain>
    </source>
</reference>
<dbReference type="GO" id="GO:0031380">
    <property type="term" value="C:nuclear RNA-directed RNA polymerase complex"/>
    <property type="evidence" value="ECO:0007669"/>
    <property type="project" value="TreeGrafter"/>
</dbReference>
<gene>
    <name evidence="2" type="ORF">RRG08_031452</name>
</gene>
<proteinExistence type="predicted"/>